<keyword evidence="1" id="KW-0547">Nucleotide-binding</keyword>
<organism evidence="1 2">
    <name type="scientific">Vreelandella rituensis</name>
    <dbReference type="NCBI Taxonomy" id="2282306"/>
    <lineage>
        <taxon>Bacteria</taxon>
        <taxon>Pseudomonadati</taxon>
        <taxon>Pseudomonadota</taxon>
        <taxon>Gammaproteobacteria</taxon>
        <taxon>Oceanospirillales</taxon>
        <taxon>Halomonadaceae</taxon>
        <taxon>Vreelandella</taxon>
    </lineage>
</organism>
<evidence type="ECO:0000313" key="2">
    <source>
        <dbReference type="Proteomes" id="UP000253204"/>
    </source>
</evidence>
<dbReference type="RefSeq" id="WP_114485208.1">
    <property type="nucleotide sequence ID" value="NZ_CBCSHM010000001.1"/>
</dbReference>
<dbReference type="Proteomes" id="UP000253204">
    <property type="component" value="Unassembled WGS sequence"/>
</dbReference>
<comment type="caution">
    <text evidence="1">The sequence shown here is derived from an EMBL/GenBank/DDBJ whole genome shotgun (WGS) entry which is preliminary data.</text>
</comment>
<dbReference type="EMBL" id="QPIJ01000001">
    <property type="protein sequence ID" value="RCV93880.1"/>
    <property type="molecule type" value="Genomic_DNA"/>
</dbReference>
<keyword evidence="1" id="KW-0067">ATP-binding</keyword>
<dbReference type="OrthoDB" id="5096633at2"/>
<protein>
    <submittedName>
        <fullName evidence="1">ATP-binding protein</fullName>
    </submittedName>
</protein>
<dbReference type="InterPro" id="IPR036890">
    <property type="entry name" value="HATPase_C_sf"/>
</dbReference>
<evidence type="ECO:0000313" key="1">
    <source>
        <dbReference type="EMBL" id="RCV93880.1"/>
    </source>
</evidence>
<dbReference type="AlphaFoldDB" id="A0A368U9T5"/>
<dbReference type="Pfam" id="PF13589">
    <property type="entry name" value="HATPase_c_3"/>
    <property type="match status" value="1"/>
</dbReference>
<gene>
    <name evidence="1" type="ORF">DU506_01605</name>
</gene>
<name>A0A368U9T5_9GAMM</name>
<dbReference type="Gene3D" id="3.30.565.10">
    <property type="entry name" value="Histidine kinase-like ATPase, C-terminal domain"/>
    <property type="match status" value="1"/>
</dbReference>
<dbReference type="SUPFAM" id="SSF55874">
    <property type="entry name" value="ATPase domain of HSP90 chaperone/DNA topoisomerase II/histidine kinase"/>
    <property type="match status" value="1"/>
</dbReference>
<keyword evidence="2" id="KW-1185">Reference proteome</keyword>
<reference evidence="1 2" key="1">
    <citation type="submission" date="2018-07" db="EMBL/GenBank/DDBJ databases">
        <title>Halomonas rutogse sp. nov., isolated from Lake TangqianCo on Tibetan Plateau.</title>
        <authorList>
            <person name="Lu H."/>
            <person name="Xing P."/>
            <person name="Wu Q."/>
        </authorList>
    </citation>
    <scope>NUCLEOTIDE SEQUENCE [LARGE SCALE GENOMIC DNA]</scope>
    <source>
        <strain evidence="1 2">TQ8S</strain>
    </source>
</reference>
<proteinExistence type="predicted"/>
<sequence>MAKHQIQVGSQLIFHMIEGQAGSFSKALLEMVMNSVDGNASKVTITLDTEGFTVTDNGKGVQRLDDVRECLGTLGFDHGDNEGRVYGRYGLGRAQAWAFAPTTMRTSTHQMDVDIRKNGLEYDLRDDLPEQEGFTVTGRFYDPMLPSDVDRTERELEELAKYAQIPVILNGRSISKLPKDQKWDIETDDLYIKMQAKGQLSVYSIGVLVRHFPAHTFGTGGIVVSKKAFEVNVARNDILESKCSLWKEAKRLIRASAGERTRKSKALNDNEAEFLLHQLLSNEINFNDADVEKLRLLKDVTGKRHPIGRLRNFKEITFCTDDQKRLAIRVHEKGCVFVMHPSMMDMLNAYSVENVQAKLEAVATSQYFAGDGMRDTVCFRGNVRDFTDYADMFSDTHEPLDSRKDLTKIEQCALKAMNEAANYIPSCFRTALNERPAPRNIILGVSETAEAWTDGATYVAVERETAKLLRQGVSGATRLAGILIHEFCHTSSDLTGHGHPPEFYERFHEVMLASNGGVGWIANELLKNYAAALRKRGLKPTQAMLKAEDNDFKAANVA</sequence>
<accession>A0A368U9T5</accession>
<dbReference type="GO" id="GO:0005524">
    <property type="term" value="F:ATP binding"/>
    <property type="evidence" value="ECO:0007669"/>
    <property type="project" value="UniProtKB-KW"/>
</dbReference>